<dbReference type="OrthoDB" id="198469at2157"/>
<evidence type="ECO:0000313" key="1">
    <source>
        <dbReference type="EMBL" id="GGN07787.1"/>
    </source>
</evidence>
<dbReference type="AlphaFoldDB" id="A0A830G7V1"/>
<gene>
    <name evidence="1" type="primary">yveG</name>
    <name evidence="1" type="ORF">GCM10009021_03820</name>
</gene>
<organism evidence="1 2">
    <name type="scientific">Halarchaeum nitratireducens</name>
    <dbReference type="NCBI Taxonomy" id="489913"/>
    <lineage>
        <taxon>Archaea</taxon>
        <taxon>Methanobacteriati</taxon>
        <taxon>Methanobacteriota</taxon>
        <taxon>Stenosarchaea group</taxon>
        <taxon>Halobacteria</taxon>
        <taxon>Halobacteriales</taxon>
        <taxon>Halobacteriaceae</taxon>
    </lineage>
</organism>
<dbReference type="PANTHER" id="PTHR37315:SF1">
    <property type="entry name" value="UPF0311 PROTEIN BLR7842"/>
    <property type="match status" value="1"/>
</dbReference>
<dbReference type="Gene3D" id="2.40.160.20">
    <property type="match status" value="1"/>
</dbReference>
<dbReference type="PANTHER" id="PTHR37315">
    <property type="entry name" value="UPF0311 PROTEIN BLR7842"/>
    <property type="match status" value="1"/>
</dbReference>
<dbReference type="HAMAP" id="MF_00775">
    <property type="entry name" value="UPF0311"/>
    <property type="match status" value="1"/>
</dbReference>
<name>A0A830G7V1_9EURY</name>
<keyword evidence="2" id="KW-1185">Reference proteome</keyword>
<dbReference type="Pfam" id="PF11578">
    <property type="entry name" value="DUF3237"/>
    <property type="match status" value="1"/>
</dbReference>
<comment type="caution">
    <text evidence="1">The sequence shown here is derived from an EMBL/GenBank/DDBJ whole genome shotgun (WGS) entry which is preliminary data.</text>
</comment>
<evidence type="ECO:0000313" key="2">
    <source>
        <dbReference type="Proteomes" id="UP000608850"/>
    </source>
</evidence>
<reference evidence="1 2" key="1">
    <citation type="journal article" date="2019" name="Int. J. Syst. Evol. Microbiol.">
        <title>The Global Catalogue of Microorganisms (GCM) 10K type strain sequencing project: providing services to taxonomists for standard genome sequencing and annotation.</title>
        <authorList>
            <consortium name="The Broad Institute Genomics Platform"/>
            <consortium name="The Broad Institute Genome Sequencing Center for Infectious Disease"/>
            <person name="Wu L."/>
            <person name="Ma J."/>
        </authorList>
    </citation>
    <scope>NUCLEOTIDE SEQUENCE [LARGE SCALE GENOMIC DNA]</scope>
    <source>
        <strain evidence="1 2">JCM 16331</strain>
    </source>
</reference>
<dbReference type="RefSeq" id="WP_188876809.1">
    <property type="nucleotide sequence ID" value="NZ_BMOQ01000001.1"/>
</dbReference>
<accession>A0A830G7V1</accession>
<dbReference type="InterPro" id="IPR020915">
    <property type="entry name" value="UPF0311"/>
</dbReference>
<dbReference type="EMBL" id="BMOQ01000001">
    <property type="protein sequence ID" value="GGN07787.1"/>
    <property type="molecule type" value="Genomic_DNA"/>
</dbReference>
<protein>
    <submittedName>
        <fullName evidence="1">UPF0311 protein YveG</fullName>
    </submittedName>
</protein>
<sequence>MADTRRDRPPEPTFEHAFDVEAEIDPAIEIGDTGDGHRRIIPIAGGTVSGRVEGEVLAAGADYQLFRADRPSTLVAKYAIETTDGDRIYVENEGIRFAPPEVSERIRDGRDVDPDQVYFRSVPSFETAPDLQWLTRSVFVATGVRMPDGVHLAVYRVA</sequence>
<dbReference type="Proteomes" id="UP000608850">
    <property type="component" value="Unassembled WGS sequence"/>
</dbReference>
<proteinExistence type="inferred from homology"/>